<feature type="domain" description="HIRAN" evidence="4">
    <location>
        <begin position="41"/>
        <end position="137"/>
    </location>
</feature>
<keyword evidence="3" id="KW-1133">Transmembrane helix</keyword>
<evidence type="ECO:0000256" key="3">
    <source>
        <dbReference type="SAM" id="Phobius"/>
    </source>
</evidence>
<organism evidence="5">
    <name type="scientific">marine metagenome</name>
    <dbReference type="NCBI Taxonomy" id="408172"/>
    <lineage>
        <taxon>unclassified sequences</taxon>
        <taxon>metagenomes</taxon>
        <taxon>ecological metagenomes</taxon>
    </lineage>
</organism>
<dbReference type="GO" id="GO:0003676">
    <property type="term" value="F:nucleic acid binding"/>
    <property type="evidence" value="ECO:0007669"/>
    <property type="project" value="InterPro"/>
</dbReference>
<dbReference type="InterPro" id="IPR014905">
    <property type="entry name" value="HIRAN"/>
</dbReference>
<gene>
    <name evidence="5" type="ORF">METZ01_LOCUS462579</name>
</gene>
<name>A0A383AR86_9ZZZZ</name>
<dbReference type="SMART" id="SM00910">
    <property type="entry name" value="HIRAN"/>
    <property type="match status" value="1"/>
</dbReference>
<keyword evidence="3" id="KW-0812">Transmembrane</keyword>
<evidence type="ECO:0000259" key="4">
    <source>
        <dbReference type="SMART" id="SM00910"/>
    </source>
</evidence>
<accession>A0A383AR86</accession>
<dbReference type="GO" id="GO:0016818">
    <property type="term" value="F:hydrolase activity, acting on acid anhydrides, in phosphorus-containing anhydrides"/>
    <property type="evidence" value="ECO:0007669"/>
    <property type="project" value="InterPro"/>
</dbReference>
<dbReference type="AlphaFoldDB" id="A0A383AR86"/>
<feature type="transmembrane region" description="Helical" evidence="3">
    <location>
        <begin position="15"/>
        <end position="33"/>
    </location>
</feature>
<reference evidence="5" key="1">
    <citation type="submission" date="2018-05" db="EMBL/GenBank/DDBJ databases">
        <authorList>
            <person name="Lanie J.A."/>
            <person name="Ng W.-L."/>
            <person name="Kazmierczak K.M."/>
            <person name="Andrzejewski T.M."/>
            <person name="Davidsen T.M."/>
            <person name="Wayne K.J."/>
            <person name="Tettelin H."/>
            <person name="Glass J.I."/>
            <person name="Rusch D."/>
            <person name="Podicherti R."/>
            <person name="Tsui H.-C.T."/>
            <person name="Winkler M.E."/>
        </authorList>
    </citation>
    <scope>NUCLEOTIDE SEQUENCE</scope>
</reference>
<evidence type="ECO:0000313" key="5">
    <source>
        <dbReference type="EMBL" id="SVE09725.1"/>
    </source>
</evidence>
<keyword evidence="1" id="KW-0479">Metal-binding</keyword>
<proteinExistence type="predicted"/>
<evidence type="ECO:0000256" key="1">
    <source>
        <dbReference type="ARBA" id="ARBA00022723"/>
    </source>
</evidence>
<keyword evidence="3" id="KW-0472">Membrane</keyword>
<protein>
    <recommendedName>
        <fullName evidence="4">HIRAN domain-containing protein</fullName>
    </recommendedName>
</protein>
<sequence>MTDYIEHKGVSRKTFLIYLLQLPLFGGIAKYLYGFKPQQLYLLNKFSVAGFYFYKGTELVNSMKKGETLTMQPKPTHPHDKYAVELYYKEQMIGHIPRSDNKPIFRLIEQGKELVCTIREIDPDVEAWRMCKVKVELVG</sequence>
<dbReference type="GO" id="GO:0008270">
    <property type="term" value="F:zinc ion binding"/>
    <property type="evidence" value="ECO:0007669"/>
    <property type="project" value="InterPro"/>
</dbReference>
<evidence type="ECO:0000256" key="2">
    <source>
        <dbReference type="ARBA" id="ARBA00022801"/>
    </source>
</evidence>
<dbReference type="Gene3D" id="3.30.70.2330">
    <property type="match status" value="1"/>
</dbReference>
<keyword evidence="2" id="KW-0378">Hydrolase</keyword>
<dbReference type="Pfam" id="PF08797">
    <property type="entry name" value="HIRAN"/>
    <property type="match status" value="1"/>
</dbReference>
<dbReference type="EMBL" id="UINC01193896">
    <property type="protein sequence ID" value="SVE09725.1"/>
    <property type="molecule type" value="Genomic_DNA"/>
</dbReference>